<reference evidence="3" key="1">
    <citation type="submission" date="2021-09" db="EMBL/GenBank/DDBJ databases">
        <authorList>
            <consortium name="AG Swart"/>
            <person name="Singh M."/>
            <person name="Singh A."/>
            <person name="Seah K."/>
            <person name="Emmerich C."/>
        </authorList>
    </citation>
    <scope>NUCLEOTIDE SEQUENCE</scope>
    <source>
        <strain evidence="3">ATCC30299</strain>
    </source>
</reference>
<dbReference type="PANTHER" id="PTHR18871:SF2">
    <property type="entry name" value="CENTROSOMAL PROTEIN OF 112 KDA"/>
    <property type="match status" value="1"/>
</dbReference>
<dbReference type="AlphaFoldDB" id="A0AAU9J2E3"/>
<evidence type="ECO:0000313" key="3">
    <source>
        <dbReference type="EMBL" id="CAG9317702.1"/>
    </source>
</evidence>
<dbReference type="InterPro" id="IPR055310">
    <property type="entry name" value="CEP112"/>
</dbReference>
<keyword evidence="1" id="KW-0175">Coiled coil</keyword>
<comment type="caution">
    <text evidence="3">The sequence shown here is derived from an EMBL/GenBank/DDBJ whole genome shotgun (WGS) entry which is preliminary data.</text>
</comment>
<gene>
    <name evidence="3" type="ORF">BSTOLATCC_MIC18944</name>
</gene>
<keyword evidence="4" id="KW-1185">Reference proteome</keyword>
<evidence type="ECO:0000256" key="1">
    <source>
        <dbReference type="SAM" id="Coils"/>
    </source>
</evidence>
<dbReference type="Proteomes" id="UP001162131">
    <property type="component" value="Unassembled WGS sequence"/>
</dbReference>
<proteinExistence type="predicted"/>
<feature type="coiled-coil region" evidence="1">
    <location>
        <begin position="172"/>
        <end position="206"/>
    </location>
</feature>
<name>A0AAU9J2E3_9CILI</name>
<feature type="domain" description="DUF4485" evidence="2">
    <location>
        <begin position="6"/>
        <end position="85"/>
    </location>
</feature>
<organism evidence="3 4">
    <name type="scientific">Blepharisma stoltei</name>
    <dbReference type="NCBI Taxonomy" id="1481888"/>
    <lineage>
        <taxon>Eukaryota</taxon>
        <taxon>Sar</taxon>
        <taxon>Alveolata</taxon>
        <taxon>Ciliophora</taxon>
        <taxon>Postciliodesmatophora</taxon>
        <taxon>Heterotrichea</taxon>
        <taxon>Heterotrichida</taxon>
        <taxon>Blepharismidae</taxon>
        <taxon>Blepharisma</taxon>
    </lineage>
</organism>
<dbReference type="EMBL" id="CAJZBQ010000018">
    <property type="protein sequence ID" value="CAG9317702.1"/>
    <property type="molecule type" value="Genomic_DNA"/>
</dbReference>
<dbReference type="Pfam" id="PF14846">
    <property type="entry name" value="DUF4485"/>
    <property type="match status" value="1"/>
</dbReference>
<protein>
    <recommendedName>
        <fullName evidence="2">DUF4485 domain-containing protein</fullName>
    </recommendedName>
</protein>
<evidence type="ECO:0000259" key="2">
    <source>
        <dbReference type="Pfam" id="PF14846"/>
    </source>
</evidence>
<dbReference type="PANTHER" id="PTHR18871">
    <property type="entry name" value="CENTROSOMAL PROTEIN OF 112 KDA"/>
    <property type="match status" value="1"/>
</dbReference>
<dbReference type="InterPro" id="IPR027831">
    <property type="entry name" value="DUF4485"/>
</dbReference>
<evidence type="ECO:0000313" key="4">
    <source>
        <dbReference type="Proteomes" id="UP001162131"/>
    </source>
</evidence>
<accession>A0AAU9J2E3</accession>
<sequence length="265" mass="31082">MERDELDQIFIDMMLEVEQNYEPLSKHEKVRIEQWSKKLCQVTSNSIWKKNRNKYAKCLLDMVKLGNLQEPFSKIPPEGPLPQFQAPTIAPKQISKPKPQKIQVEVSEPVKLPPRPSSARGETQHISPAHEKYAPIETKLTITNNRPTEETMRLRAQLEICQLNEKHLKEELMKKSKTISDQNQVIEELKREVEFLRTKLDTAKNFRNYLYEAQEAASNSPIPEIEIEEPEFSQDREELTLENISDNIRRLEKLQEELGRGEKYY</sequence>